<dbReference type="GO" id="GO:0004842">
    <property type="term" value="F:ubiquitin-protein transferase activity"/>
    <property type="evidence" value="ECO:0007669"/>
    <property type="project" value="TreeGrafter"/>
</dbReference>
<sequence length="473" mass="50402">MLCLCKAFVHAVQPPAPFPTPPNKPSPTLPLSSPSLIVRLKASLAHEMPPLKCSRSSEFHALCRHAAQHETRARVSAVDAAAVAAFHKSVRSGDLDAVEKVLTIPQNSWLAVAVDAHRRTALHLAAFDGNDRMVRLLLRGGAQLKAPACDGMTALHFASQKGHKDVLETLLQKGAPVNGQLSRGKRTALHLAVKAKHFSAAVSLLEYGANLEAKTAQGETVLDWVSPEIAELLQAAAAAALNRQSKKSTAPAAAAEEATASPAPGDTEASRAQLRLAARKDVCSGAEATNTLGNTPANGLSSCTSPGCVIAIHRLAMTKTLYHRYFVAAQQHAAPLVGLIEGFGQGSGCIYTLVAHRTRSLSRQRRVSDFGILGAEFKEAGDTNLSNSWQREREAGSRAMAIISVAHDWKLRKLGCSRYKLSKVPLQWWTHSLVLEPSATPAPSTAGGIFSARLVHCERSLEGGKGRPLPPPR</sequence>
<dbReference type="PRINTS" id="PR01415">
    <property type="entry name" value="ANKYRIN"/>
</dbReference>
<name>A0A6P6RQE1_9EIME</name>
<dbReference type="GO" id="GO:0085020">
    <property type="term" value="P:protein K6-linked ubiquitination"/>
    <property type="evidence" value="ECO:0007669"/>
    <property type="project" value="TreeGrafter"/>
</dbReference>
<dbReference type="Pfam" id="PF12796">
    <property type="entry name" value="Ank_2"/>
    <property type="match status" value="1"/>
</dbReference>
<dbReference type="Gene3D" id="1.25.40.20">
    <property type="entry name" value="Ankyrin repeat-containing domain"/>
    <property type="match status" value="2"/>
</dbReference>
<evidence type="ECO:0000256" key="3">
    <source>
        <dbReference type="PROSITE-ProRule" id="PRU00023"/>
    </source>
</evidence>
<dbReference type="OrthoDB" id="10264606at2759"/>
<feature type="repeat" description="ANK" evidence="3">
    <location>
        <begin position="117"/>
        <end position="149"/>
    </location>
</feature>
<evidence type="ECO:0000256" key="1">
    <source>
        <dbReference type="ARBA" id="ARBA00022737"/>
    </source>
</evidence>
<keyword evidence="5" id="KW-1185">Reference proteome</keyword>
<dbReference type="GeneID" id="34623999"/>
<reference evidence="6" key="1">
    <citation type="submission" date="2025-08" db="UniProtKB">
        <authorList>
            <consortium name="RefSeq"/>
        </authorList>
    </citation>
    <scope>IDENTIFICATION</scope>
</reference>
<organism evidence="5 6">
    <name type="scientific">Cyclospora cayetanensis</name>
    <dbReference type="NCBI Taxonomy" id="88456"/>
    <lineage>
        <taxon>Eukaryota</taxon>
        <taxon>Sar</taxon>
        <taxon>Alveolata</taxon>
        <taxon>Apicomplexa</taxon>
        <taxon>Conoidasida</taxon>
        <taxon>Coccidia</taxon>
        <taxon>Eucoccidiorida</taxon>
        <taxon>Eimeriorina</taxon>
        <taxon>Eimeriidae</taxon>
        <taxon>Cyclospora</taxon>
    </lineage>
</organism>
<dbReference type="PANTHER" id="PTHR24171">
    <property type="entry name" value="ANKYRIN REPEAT DOMAIN-CONTAINING PROTEIN 39-RELATED"/>
    <property type="match status" value="1"/>
</dbReference>
<dbReference type="InterPro" id="IPR036770">
    <property type="entry name" value="Ankyrin_rpt-contain_sf"/>
</dbReference>
<dbReference type="RefSeq" id="XP_026189784.1">
    <property type="nucleotide sequence ID" value="XM_026333999.1"/>
</dbReference>
<evidence type="ECO:0000256" key="4">
    <source>
        <dbReference type="SAM" id="MobiDB-lite"/>
    </source>
</evidence>
<keyword evidence="1" id="KW-0677">Repeat</keyword>
<evidence type="ECO:0000313" key="5">
    <source>
        <dbReference type="Proteomes" id="UP000515125"/>
    </source>
</evidence>
<evidence type="ECO:0000256" key="2">
    <source>
        <dbReference type="ARBA" id="ARBA00023043"/>
    </source>
</evidence>
<feature type="repeat" description="ANK" evidence="3">
    <location>
        <begin position="184"/>
        <end position="216"/>
    </location>
</feature>
<accession>A0A6P6RQE1</accession>
<dbReference type="SUPFAM" id="SSF48403">
    <property type="entry name" value="Ankyrin repeat"/>
    <property type="match status" value="1"/>
</dbReference>
<dbReference type="PANTHER" id="PTHR24171:SF8">
    <property type="entry name" value="BRCA1-ASSOCIATED RING DOMAIN PROTEIN 1"/>
    <property type="match status" value="1"/>
</dbReference>
<keyword evidence="2 3" id="KW-0040">ANK repeat</keyword>
<gene>
    <name evidence="6" type="primary">LOC34623999</name>
</gene>
<dbReference type="SMART" id="SM00248">
    <property type="entry name" value="ANK"/>
    <property type="match status" value="3"/>
</dbReference>
<dbReference type="PROSITE" id="PS50297">
    <property type="entry name" value="ANK_REP_REGION"/>
    <property type="match status" value="3"/>
</dbReference>
<dbReference type="AlphaFoldDB" id="A0A6P6RQE1"/>
<evidence type="ECO:0000313" key="6">
    <source>
        <dbReference type="RefSeq" id="XP_026189784.1"/>
    </source>
</evidence>
<dbReference type="PROSITE" id="PS50088">
    <property type="entry name" value="ANK_REPEAT"/>
    <property type="match status" value="3"/>
</dbReference>
<dbReference type="Proteomes" id="UP000515125">
    <property type="component" value="Unplaced"/>
</dbReference>
<feature type="region of interest" description="Disordered" evidence="4">
    <location>
        <begin position="250"/>
        <end position="269"/>
    </location>
</feature>
<proteinExistence type="predicted"/>
<dbReference type="InterPro" id="IPR002110">
    <property type="entry name" value="Ankyrin_rpt"/>
</dbReference>
<feature type="repeat" description="ANK" evidence="3">
    <location>
        <begin position="150"/>
        <end position="182"/>
    </location>
</feature>
<dbReference type="Pfam" id="PF00023">
    <property type="entry name" value="Ank"/>
    <property type="match status" value="1"/>
</dbReference>
<feature type="compositionally biased region" description="Low complexity" evidence="4">
    <location>
        <begin position="250"/>
        <end position="263"/>
    </location>
</feature>
<protein>
    <submittedName>
        <fullName evidence="6">Ankyrin repeat domain-containing protein 65</fullName>
    </submittedName>
</protein>